<dbReference type="SUPFAM" id="SSF50939">
    <property type="entry name" value="Sialidases"/>
    <property type="match status" value="1"/>
</dbReference>
<reference evidence="3" key="2">
    <citation type="journal article" date="2021" name="Microbiome">
        <title>Successional dynamics and alternative stable states in a saline activated sludge microbial community over 9 years.</title>
        <authorList>
            <person name="Wang Y."/>
            <person name="Ye J."/>
            <person name="Ju F."/>
            <person name="Liu L."/>
            <person name="Boyd J.A."/>
            <person name="Deng Y."/>
            <person name="Parks D.H."/>
            <person name="Jiang X."/>
            <person name="Yin X."/>
            <person name="Woodcroft B.J."/>
            <person name="Tyson G.W."/>
            <person name="Hugenholtz P."/>
            <person name="Polz M.F."/>
            <person name="Zhang T."/>
        </authorList>
    </citation>
    <scope>NUCLEOTIDE SEQUENCE</scope>
    <source>
        <strain evidence="3">HKST-UBA01</strain>
    </source>
</reference>
<dbReference type="AlphaFoldDB" id="A0A956RRU8"/>
<dbReference type="SUPFAM" id="SSF49384">
    <property type="entry name" value="Carbohydrate-binding domain"/>
    <property type="match status" value="1"/>
</dbReference>
<accession>A0A956RRU8</accession>
<evidence type="ECO:0008006" key="5">
    <source>
        <dbReference type="Google" id="ProtNLM"/>
    </source>
</evidence>
<dbReference type="InterPro" id="IPR008965">
    <property type="entry name" value="CBM2/CBM3_carb-bd_dom_sf"/>
</dbReference>
<dbReference type="GO" id="GO:0030246">
    <property type="term" value="F:carbohydrate binding"/>
    <property type="evidence" value="ECO:0007669"/>
    <property type="project" value="InterPro"/>
</dbReference>
<sequence length="514" mass="52314">MTPRLPRSIGAIVAVLCLLGAGSLAGIARATDSFEPNDDPNNATELPNGVPLESWISVSGDLDWYHFTHADEQQQVNIVLSSLPLDTDYDMQLYFLNEQSTLDLVATSENPPNNDEVISGTGPAGEYFLVIYGFESTDFDPNDSYFLQASYGGGGGGNTPPQVSVTSPNGGEVFAVNSSQTIQYTATDQETPNGLAITIELSTNGGGSWSILTSGTSNTGSFPWTVPNTPTTQALIRVTANDGQATTSDASNGTFSIQAAGNQPPVVTVLSPNGGENLTGGSASSITYTATDVDDDDASLQITIEYSANGGGSWTQVAAGQSNTGSFSWTVPSAATTQGRVRVTASDGEASGNDTSNANFTITAAPTGSNTLAVTNGTGASGSTITVQLTLSNENNVKSLQTDLVFDPAVLSFSSFAGSGRAVTFSDSARVVSSGRVRVVLYSTSSAFLTAGSGTVAQIEFQANGAGGSSSALTPTASVLSDDSGQALNVTNTAGQISITGGGGSPTVTVLAPN</sequence>
<organism evidence="3 4">
    <name type="scientific">Eiseniibacteriota bacterium</name>
    <dbReference type="NCBI Taxonomy" id="2212470"/>
    <lineage>
        <taxon>Bacteria</taxon>
        <taxon>Candidatus Eiseniibacteriota</taxon>
    </lineage>
</organism>
<dbReference type="InterPro" id="IPR036278">
    <property type="entry name" value="Sialidase_sf"/>
</dbReference>
<dbReference type="GO" id="GO:0000272">
    <property type="term" value="P:polysaccharide catabolic process"/>
    <property type="evidence" value="ECO:0007669"/>
    <property type="project" value="InterPro"/>
</dbReference>
<dbReference type="InterPro" id="IPR007280">
    <property type="entry name" value="Peptidase_C_arc/bac"/>
</dbReference>
<feature type="domain" description="Peptidase C-terminal archaeal/bacterial" evidence="2">
    <location>
        <begin position="62"/>
        <end position="133"/>
    </location>
</feature>
<dbReference type="InterPro" id="IPR013783">
    <property type="entry name" value="Ig-like_fold"/>
</dbReference>
<dbReference type="CDD" id="cd08547">
    <property type="entry name" value="Type_II_cohesin"/>
    <property type="match status" value="1"/>
</dbReference>
<evidence type="ECO:0000259" key="1">
    <source>
        <dbReference type="Pfam" id="PF00963"/>
    </source>
</evidence>
<feature type="domain" description="Cohesin" evidence="1">
    <location>
        <begin position="372"/>
        <end position="499"/>
    </location>
</feature>
<dbReference type="InterPro" id="IPR002102">
    <property type="entry name" value="Cohesin_dom"/>
</dbReference>
<feature type="non-terminal residue" evidence="3">
    <location>
        <position position="514"/>
    </location>
</feature>
<evidence type="ECO:0000313" key="4">
    <source>
        <dbReference type="Proteomes" id="UP000697710"/>
    </source>
</evidence>
<dbReference type="SUPFAM" id="SSF89260">
    <property type="entry name" value="Collagen-binding domain"/>
    <property type="match status" value="1"/>
</dbReference>
<dbReference type="Proteomes" id="UP000697710">
    <property type="component" value="Unassembled WGS sequence"/>
</dbReference>
<dbReference type="EMBL" id="JAGQHR010000555">
    <property type="protein sequence ID" value="MCA9729044.1"/>
    <property type="molecule type" value="Genomic_DNA"/>
</dbReference>
<proteinExistence type="predicted"/>
<evidence type="ECO:0000313" key="3">
    <source>
        <dbReference type="EMBL" id="MCA9729044.1"/>
    </source>
</evidence>
<dbReference type="Pfam" id="PF04151">
    <property type="entry name" value="PPC"/>
    <property type="match status" value="1"/>
</dbReference>
<evidence type="ECO:0000259" key="2">
    <source>
        <dbReference type="Pfam" id="PF04151"/>
    </source>
</evidence>
<dbReference type="Gene3D" id="2.60.40.680">
    <property type="match status" value="1"/>
</dbReference>
<comment type="caution">
    <text evidence="3">The sequence shown here is derived from an EMBL/GenBank/DDBJ whole genome shotgun (WGS) entry which is preliminary data.</text>
</comment>
<gene>
    <name evidence="3" type="ORF">KC729_15240</name>
</gene>
<dbReference type="Gene3D" id="2.60.40.10">
    <property type="entry name" value="Immunoglobulins"/>
    <property type="match status" value="2"/>
</dbReference>
<name>A0A956RRU8_UNCEI</name>
<reference evidence="3" key="1">
    <citation type="submission" date="2020-04" db="EMBL/GenBank/DDBJ databases">
        <authorList>
            <person name="Zhang T."/>
        </authorList>
    </citation>
    <scope>NUCLEOTIDE SEQUENCE</scope>
    <source>
        <strain evidence="3">HKST-UBA01</strain>
    </source>
</reference>
<protein>
    <recommendedName>
        <fullName evidence="5">Peptidase C-terminal archaeal/bacterial domain-containing protein</fullName>
    </recommendedName>
</protein>
<dbReference type="Pfam" id="PF00963">
    <property type="entry name" value="Cohesin"/>
    <property type="match status" value="1"/>
</dbReference>
<dbReference type="Gene3D" id="2.60.120.380">
    <property type="match status" value="1"/>
</dbReference>